<organism evidence="1 2">
    <name type="scientific">Bacteroides acidifaciens</name>
    <dbReference type="NCBI Taxonomy" id="85831"/>
    <lineage>
        <taxon>Bacteria</taxon>
        <taxon>Pseudomonadati</taxon>
        <taxon>Bacteroidota</taxon>
        <taxon>Bacteroidia</taxon>
        <taxon>Bacteroidales</taxon>
        <taxon>Bacteroidaceae</taxon>
        <taxon>Bacteroides</taxon>
    </lineage>
</organism>
<dbReference type="AlphaFoldDB" id="A0A7I9ZXJ4"/>
<sequence length="141" mass="16320">MIIQKLKTWWQSLNYYVVADPADNSITLSKRLFLHIKRNAKEGDTACVFVFRIAKHNAFGFTVNPDIEQPTQLCDIQYNGKYRCIGFESLCPSVGLILYEYGLPCDNKIKLSVSVHRTSQGIIYYQFDKPHAKYIRKHKKG</sequence>
<name>A0A7I9ZXJ4_9BACE</name>
<evidence type="ECO:0000313" key="1">
    <source>
        <dbReference type="EMBL" id="GFH84767.1"/>
    </source>
</evidence>
<proteinExistence type="predicted"/>
<accession>A0A7I9ZXJ4</accession>
<gene>
    <name evidence="1" type="ORF">IMSAGC001_00162</name>
</gene>
<dbReference type="RefSeq" id="WP_172503466.1">
    <property type="nucleotide sequence ID" value="NZ_BLLS01000002.1"/>
</dbReference>
<dbReference type="Proteomes" id="UP000491181">
    <property type="component" value="Unassembled WGS sequence"/>
</dbReference>
<protein>
    <submittedName>
        <fullName evidence="1">Uncharacterized protein</fullName>
    </submittedName>
</protein>
<reference evidence="1 2" key="1">
    <citation type="journal article" date="2020" name="Microbiome">
        <title>Single-cell genomics of uncultured bacteria reveals dietary fiber responders in the mouse gut microbiota.</title>
        <authorList>
            <person name="Chijiiwa R."/>
            <person name="Hosokawa M."/>
            <person name="Kogawa M."/>
            <person name="Nishikawa Y."/>
            <person name="Ide K."/>
            <person name="Sakanashi C."/>
            <person name="Takahashi K."/>
            <person name="Takeyama H."/>
        </authorList>
    </citation>
    <scope>NUCLEOTIDE SEQUENCE [LARGE SCALE GENOMIC DNA]</scope>
    <source>
        <strain evidence="1">IMSAGC_001</strain>
    </source>
</reference>
<dbReference type="EMBL" id="BLLS01000002">
    <property type="protein sequence ID" value="GFH84767.1"/>
    <property type="molecule type" value="Genomic_DNA"/>
</dbReference>
<comment type="caution">
    <text evidence="1">The sequence shown here is derived from an EMBL/GenBank/DDBJ whole genome shotgun (WGS) entry which is preliminary data.</text>
</comment>
<evidence type="ECO:0000313" key="2">
    <source>
        <dbReference type="Proteomes" id="UP000491181"/>
    </source>
</evidence>